<protein>
    <submittedName>
        <fullName evidence="2">5'-nucleotidase, C-terminal domain</fullName>
    </submittedName>
</protein>
<dbReference type="InterPro" id="IPR006179">
    <property type="entry name" value="5_nucleotidase/apyrase"/>
</dbReference>
<evidence type="ECO:0000313" key="2">
    <source>
        <dbReference type="EMBL" id="SHF96854.1"/>
    </source>
</evidence>
<sequence>MDLKNKHFVIIATLLLAQSCKESVPKLRNIEGQRIQINYAATPKDSVENVIAPYRNRINEVLDSVLAYAPKAISKTEGTLNSPAGNLMADIVMQEVNPVFAARTGKQIDFVLLNFGSIRSVISQGDITERTAYEVMPFENSIVIAELDGKAIRAMVSFLTKSSVAHPISGIQIIVDKNKSLQAVNIQGKPFDENRTYYVATSDYLITGGDKMDFLKEYLTLTDSDYLIRNTLIDYFKKIDTLSAVTDDRFLQIN</sequence>
<accession>A0A1M5FZM1</accession>
<dbReference type="EMBL" id="FQUX01000010">
    <property type="protein sequence ID" value="SHF96854.1"/>
    <property type="molecule type" value="Genomic_DNA"/>
</dbReference>
<reference evidence="3" key="1">
    <citation type="submission" date="2016-11" db="EMBL/GenBank/DDBJ databases">
        <authorList>
            <person name="Varghese N."/>
            <person name="Submissions S."/>
        </authorList>
    </citation>
    <scope>NUCLEOTIDE SEQUENCE [LARGE SCALE GENOMIC DNA]</scope>
    <source>
        <strain evidence="3">DSM 17539</strain>
    </source>
</reference>
<dbReference type="GO" id="GO:0016787">
    <property type="term" value="F:hydrolase activity"/>
    <property type="evidence" value="ECO:0007669"/>
    <property type="project" value="InterPro"/>
</dbReference>
<dbReference type="SUPFAM" id="SSF55816">
    <property type="entry name" value="5'-nucleotidase (syn. UDP-sugar hydrolase), C-terminal domain"/>
    <property type="match status" value="1"/>
</dbReference>
<proteinExistence type="predicted"/>
<keyword evidence="3" id="KW-1185">Reference proteome</keyword>
<dbReference type="Proteomes" id="UP000184406">
    <property type="component" value="Unassembled WGS sequence"/>
</dbReference>
<name>A0A1M5FZM1_9FLAO</name>
<organism evidence="2 3">
    <name type="scientific">Arenibacter palladensis</name>
    <dbReference type="NCBI Taxonomy" id="237373"/>
    <lineage>
        <taxon>Bacteria</taxon>
        <taxon>Pseudomonadati</taxon>
        <taxon>Bacteroidota</taxon>
        <taxon>Flavobacteriia</taxon>
        <taxon>Flavobacteriales</taxon>
        <taxon>Flavobacteriaceae</taxon>
        <taxon>Arenibacter</taxon>
    </lineage>
</organism>
<dbReference type="PANTHER" id="PTHR11575">
    <property type="entry name" value="5'-NUCLEOTIDASE-RELATED"/>
    <property type="match status" value="1"/>
</dbReference>
<dbReference type="InterPro" id="IPR036907">
    <property type="entry name" value="5'-Nucleotdase_C_sf"/>
</dbReference>
<dbReference type="InterPro" id="IPR008334">
    <property type="entry name" value="5'-Nucleotdase_C"/>
</dbReference>
<dbReference type="PANTHER" id="PTHR11575:SF24">
    <property type="entry name" value="5'-NUCLEOTIDASE"/>
    <property type="match status" value="1"/>
</dbReference>
<dbReference type="GO" id="GO:0009166">
    <property type="term" value="P:nucleotide catabolic process"/>
    <property type="evidence" value="ECO:0007669"/>
    <property type="project" value="InterPro"/>
</dbReference>
<dbReference type="Pfam" id="PF02872">
    <property type="entry name" value="5_nucleotid_C"/>
    <property type="match status" value="1"/>
</dbReference>
<dbReference type="PROSITE" id="PS51257">
    <property type="entry name" value="PROKAR_LIPOPROTEIN"/>
    <property type="match status" value="1"/>
</dbReference>
<dbReference type="PRINTS" id="PR01607">
    <property type="entry name" value="APYRASEFAMLY"/>
</dbReference>
<evidence type="ECO:0000259" key="1">
    <source>
        <dbReference type="Pfam" id="PF02872"/>
    </source>
</evidence>
<evidence type="ECO:0000313" key="3">
    <source>
        <dbReference type="Proteomes" id="UP000184406"/>
    </source>
</evidence>
<dbReference type="OrthoDB" id="4762412at2"/>
<dbReference type="Gene3D" id="3.90.780.10">
    <property type="entry name" value="5'-Nucleotidase, C-terminal domain"/>
    <property type="match status" value="1"/>
</dbReference>
<dbReference type="AlphaFoldDB" id="A0A1M5FZM1"/>
<gene>
    <name evidence="2" type="ORF">SAMN03080594_11037</name>
</gene>
<dbReference type="RefSeq" id="WP_072864852.1">
    <property type="nucleotide sequence ID" value="NZ_FQUX01000010.1"/>
</dbReference>
<feature type="domain" description="5'-Nucleotidase C-terminal" evidence="1">
    <location>
        <begin position="78"/>
        <end position="217"/>
    </location>
</feature>